<dbReference type="InterPro" id="IPR000847">
    <property type="entry name" value="LysR_HTH_N"/>
</dbReference>
<name>A0A4R6EHA3_9RHOO</name>
<dbReference type="Pfam" id="PF03466">
    <property type="entry name" value="LysR_substrate"/>
    <property type="match status" value="1"/>
</dbReference>
<keyword evidence="3 6" id="KW-0238">DNA-binding</keyword>
<reference evidence="6 7" key="1">
    <citation type="submission" date="2019-03" db="EMBL/GenBank/DDBJ databases">
        <title>Genomic Encyclopedia of Type Strains, Phase IV (KMG-IV): sequencing the most valuable type-strain genomes for metagenomic binning, comparative biology and taxonomic classification.</title>
        <authorList>
            <person name="Goeker M."/>
        </authorList>
    </citation>
    <scope>NUCLEOTIDE SEQUENCE [LARGE SCALE GENOMIC DNA]</scope>
    <source>
        <strain evidence="6 7">DSM 12121</strain>
    </source>
</reference>
<gene>
    <name evidence="6" type="ORF">C7389_101287</name>
</gene>
<dbReference type="Gene3D" id="1.10.10.10">
    <property type="entry name" value="Winged helix-like DNA-binding domain superfamily/Winged helix DNA-binding domain"/>
    <property type="match status" value="1"/>
</dbReference>
<protein>
    <submittedName>
        <fullName evidence="6">DNA-binding transcriptional LysR family regulator</fullName>
    </submittedName>
</protein>
<dbReference type="GO" id="GO:0006351">
    <property type="term" value="P:DNA-templated transcription"/>
    <property type="evidence" value="ECO:0007669"/>
    <property type="project" value="TreeGrafter"/>
</dbReference>
<dbReference type="InterPro" id="IPR036390">
    <property type="entry name" value="WH_DNA-bd_sf"/>
</dbReference>
<dbReference type="InterPro" id="IPR005119">
    <property type="entry name" value="LysR_subst-bd"/>
</dbReference>
<dbReference type="EMBL" id="SNVV01000001">
    <property type="protein sequence ID" value="TDN56908.1"/>
    <property type="molecule type" value="Genomic_DNA"/>
</dbReference>
<dbReference type="PANTHER" id="PTHR30537:SF5">
    <property type="entry name" value="HTH-TYPE TRANSCRIPTIONAL ACTIVATOR TTDR-RELATED"/>
    <property type="match status" value="1"/>
</dbReference>
<keyword evidence="2" id="KW-0805">Transcription regulation</keyword>
<evidence type="ECO:0000313" key="7">
    <source>
        <dbReference type="Proteomes" id="UP000295129"/>
    </source>
</evidence>
<dbReference type="PANTHER" id="PTHR30537">
    <property type="entry name" value="HTH-TYPE TRANSCRIPTIONAL REGULATOR"/>
    <property type="match status" value="1"/>
</dbReference>
<sequence>MDTLSSMRVFAAVVELGGFTAAAERLGVSRAMASKHVQHLEDHLGTRLLHRTTRKLALTESGTAYHERCVQILGEIEEAEAGAARGTVAPRGVLRVTLPVSFSVRHMGPLIAEYMARYPEVTVDAYVSDRRVHLIEEGFDLALRVGPSPESSLIARRLASDRVVICASPAYLAAHGTPQHPRDLAAHHCAIYSYSAQGNEWHLSGPDGPHTVRVSGRVRANNGDLLNQIVASGHGVMCQPRFLVGDEIRNGRLVEILSDYPMEPVGIYAMYPSRRHLSAKVRSFVEFLAERFAARGEWC</sequence>
<evidence type="ECO:0000256" key="1">
    <source>
        <dbReference type="ARBA" id="ARBA00009437"/>
    </source>
</evidence>
<dbReference type="Proteomes" id="UP000295129">
    <property type="component" value="Unassembled WGS sequence"/>
</dbReference>
<evidence type="ECO:0000256" key="3">
    <source>
        <dbReference type="ARBA" id="ARBA00023125"/>
    </source>
</evidence>
<comment type="similarity">
    <text evidence="1">Belongs to the LysR transcriptional regulatory family.</text>
</comment>
<dbReference type="InterPro" id="IPR036388">
    <property type="entry name" value="WH-like_DNA-bd_sf"/>
</dbReference>
<feature type="domain" description="HTH lysR-type" evidence="5">
    <location>
        <begin position="1"/>
        <end position="59"/>
    </location>
</feature>
<dbReference type="PROSITE" id="PS50931">
    <property type="entry name" value="HTH_LYSR"/>
    <property type="match status" value="1"/>
</dbReference>
<proteinExistence type="inferred from homology"/>
<dbReference type="FunFam" id="3.40.190.290:FF:000001">
    <property type="entry name" value="Transcriptional regulator, LysR family"/>
    <property type="match status" value="1"/>
</dbReference>
<evidence type="ECO:0000256" key="2">
    <source>
        <dbReference type="ARBA" id="ARBA00023015"/>
    </source>
</evidence>
<dbReference type="GO" id="GO:0003700">
    <property type="term" value="F:DNA-binding transcription factor activity"/>
    <property type="evidence" value="ECO:0007669"/>
    <property type="project" value="InterPro"/>
</dbReference>
<dbReference type="Gene3D" id="3.40.190.290">
    <property type="match status" value="1"/>
</dbReference>
<keyword evidence="7" id="KW-1185">Reference proteome</keyword>
<organism evidence="6 7">
    <name type="scientific">Azoarcus indigens</name>
    <dbReference type="NCBI Taxonomy" id="29545"/>
    <lineage>
        <taxon>Bacteria</taxon>
        <taxon>Pseudomonadati</taxon>
        <taxon>Pseudomonadota</taxon>
        <taxon>Betaproteobacteria</taxon>
        <taxon>Rhodocyclales</taxon>
        <taxon>Zoogloeaceae</taxon>
        <taxon>Azoarcus</taxon>
    </lineage>
</organism>
<dbReference type="GO" id="GO:0043565">
    <property type="term" value="F:sequence-specific DNA binding"/>
    <property type="evidence" value="ECO:0007669"/>
    <property type="project" value="TreeGrafter"/>
</dbReference>
<dbReference type="AlphaFoldDB" id="A0A4R6EHA3"/>
<accession>A0A4R6EHA3</accession>
<evidence type="ECO:0000259" key="5">
    <source>
        <dbReference type="PROSITE" id="PS50931"/>
    </source>
</evidence>
<dbReference type="RefSeq" id="WP_162851632.1">
    <property type="nucleotide sequence ID" value="NZ_SNVV01000001.1"/>
</dbReference>
<evidence type="ECO:0000256" key="4">
    <source>
        <dbReference type="ARBA" id="ARBA00023163"/>
    </source>
</evidence>
<comment type="caution">
    <text evidence="6">The sequence shown here is derived from an EMBL/GenBank/DDBJ whole genome shotgun (WGS) entry which is preliminary data.</text>
</comment>
<dbReference type="InterPro" id="IPR058163">
    <property type="entry name" value="LysR-type_TF_proteobact-type"/>
</dbReference>
<dbReference type="FunFam" id="1.10.10.10:FF:000001">
    <property type="entry name" value="LysR family transcriptional regulator"/>
    <property type="match status" value="1"/>
</dbReference>
<dbReference type="CDD" id="cd08422">
    <property type="entry name" value="PBP2_CrgA_like"/>
    <property type="match status" value="1"/>
</dbReference>
<dbReference type="SUPFAM" id="SSF53850">
    <property type="entry name" value="Periplasmic binding protein-like II"/>
    <property type="match status" value="1"/>
</dbReference>
<dbReference type="Pfam" id="PF00126">
    <property type="entry name" value="HTH_1"/>
    <property type="match status" value="1"/>
</dbReference>
<keyword evidence="4" id="KW-0804">Transcription</keyword>
<dbReference type="SUPFAM" id="SSF46785">
    <property type="entry name" value="Winged helix' DNA-binding domain"/>
    <property type="match status" value="1"/>
</dbReference>
<evidence type="ECO:0000313" key="6">
    <source>
        <dbReference type="EMBL" id="TDN56908.1"/>
    </source>
</evidence>